<organism evidence="5 6">
    <name type="scientific">Platanthera zijinensis</name>
    <dbReference type="NCBI Taxonomy" id="2320716"/>
    <lineage>
        <taxon>Eukaryota</taxon>
        <taxon>Viridiplantae</taxon>
        <taxon>Streptophyta</taxon>
        <taxon>Embryophyta</taxon>
        <taxon>Tracheophyta</taxon>
        <taxon>Spermatophyta</taxon>
        <taxon>Magnoliopsida</taxon>
        <taxon>Liliopsida</taxon>
        <taxon>Asparagales</taxon>
        <taxon>Orchidaceae</taxon>
        <taxon>Orchidoideae</taxon>
        <taxon>Orchideae</taxon>
        <taxon>Orchidinae</taxon>
        <taxon>Platanthera</taxon>
    </lineage>
</organism>
<feature type="domain" description="DUF3741" evidence="4">
    <location>
        <begin position="97"/>
        <end position="115"/>
    </location>
</feature>
<evidence type="ECO:0000259" key="4">
    <source>
        <dbReference type="Pfam" id="PF14383"/>
    </source>
</evidence>
<protein>
    <recommendedName>
        <fullName evidence="7">DUF3741 domain-containing protein</fullName>
    </recommendedName>
</protein>
<dbReference type="EMBL" id="JBBWWQ010000019">
    <property type="protein sequence ID" value="KAK8919385.1"/>
    <property type="molecule type" value="Genomic_DNA"/>
</dbReference>
<evidence type="ECO:0000313" key="5">
    <source>
        <dbReference type="EMBL" id="KAK8919385.1"/>
    </source>
</evidence>
<evidence type="ECO:0000256" key="1">
    <source>
        <dbReference type="SAM" id="MobiDB-lite"/>
    </source>
</evidence>
<comment type="caution">
    <text evidence="5">The sequence shown here is derived from an EMBL/GenBank/DDBJ whole genome shotgun (WGS) entry which is preliminary data.</text>
</comment>
<feature type="region of interest" description="Disordered" evidence="1">
    <location>
        <begin position="1"/>
        <end position="29"/>
    </location>
</feature>
<evidence type="ECO:0000259" key="3">
    <source>
        <dbReference type="Pfam" id="PF14309"/>
    </source>
</evidence>
<dbReference type="Proteomes" id="UP001418222">
    <property type="component" value="Unassembled WGS sequence"/>
</dbReference>
<proteinExistence type="predicted"/>
<dbReference type="InterPro" id="IPR032795">
    <property type="entry name" value="DUF3741-assoc"/>
</dbReference>
<feature type="region of interest" description="Disordered" evidence="1">
    <location>
        <begin position="243"/>
        <end position="325"/>
    </location>
</feature>
<dbReference type="InterPro" id="IPR025486">
    <property type="entry name" value="DUF4378"/>
</dbReference>
<dbReference type="Pfam" id="PF14309">
    <property type="entry name" value="DUF4378"/>
    <property type="match status" value="1"/>
</dbReference>
<name>A0AAP0AYS1_9ASPA</name>
<sequence length="890" mass="99882">MHRSRSRERSRGTSDQRSTAGCHLPSYEPADAEGYFQHRNYIKRSRMELGSNSCVAPTESDSIAIDFKGSSSKKKTRAPIRCTLAEEISIEKQIKRSSPSVIARLMGLDTLPSPGFLKSQKEVSSCSRKVSSKELQKLTGYGNCLLQTRNDEHEECKDVFEVKEEPKVENHKNQGSQKQIENLKKSEMDMAFIRQSFINAKRLSTDEKLQRSKEFDDALEVLESNKDLFLKLLQEPHSLFSKHLQNQDHSPPPPHGCYTSSRDCPMASHESPSRSEIIVGRYPKLKSSDLQPMRKHTAKSKGHPFREPMCSLPEKSSDPIEDSSPPTQIVILKPSLANALKVERTARSVKSVEDSKYDVINYGKFSKEEIMDLYQEERDQQKFQMLENMRLRTKHTAELAKNVTQQMRNSSATGRKTLVPKYGIYAQNDDPRPMPSVADAKNSLSSYWTNDNIHDYGKCCTPLPSCAFQSTVDLEARKHLSEQRRLTHHLQGIGLSLRASNTLSEMLALSGKEISKTSRNTSVVKKACPLGISSKDGWKDGFSRNLARSKSLPASSLGYRNLQHNSRSGIVGCKSRHMPKNIQNFGSGAVLDNEQINPKCSLKNLGDHPSRSKLHSDVEENRLPILEIHVSSGEFKPRSNVGHFTKEHTACNFSDICSPDVVDIFSVPSCSIAEPSFSMKEKVPGKQRKMACSESNGKHIECGHSEVLSKQASSDRGRDALLRPQFSKSVAISPTSYKEADQPSPVSVLDLSPTDDKSTSGCFKRIGADLQELRRQLQLLKFDTENNFPEEIKAFISGDEDAAEPFSQFGDIHQSFRDEEDRDYSYLLDMLIDSGIMKSEKSGVFGACHLEEFPVGVDAFDRLEKKYKSVMSWSMSERKLLFDLVNSAVA</sequence>
<keyword evidence="6" id="KW-1185">Reference proteome</keyword>
<dbReference type="Pfam" id="PF12552">
    <property type="entry name" value="DUF3741"/>
    <property type="match status" value="1"/>
</dbReference>
<evidence type="ECO:0000259" key="2">
    <source>
        <dbReference type="Pfam" id="PF12552"/>
    </source>
</evidence>
<dbReference type="PANTHER" id="PTHR46836:SF8">
    <property type="entry name" value="AFADIN"/>
    <property type="match status" value="1"/>
</dbReference>
<gene>
    <name evidence="5" type="ORF">KSP39_PZI021720</name>
</gene>
<reference evidence="5 6" key="1">
    <citation type="journal article" date="2022" name="Nat. Plants">
        <title>Genomes of leafy and leafless Platanthera orchids illuminate the evolution of mycoheterotrophy.</title>
        <authorList>
            <person name="Li M.H."/>
            <person name="Liu K.W."/>
            <person name="Li Z."/>
            <person name="Lu H.C."/>
            <person name="Ye Q.L."/>
            <person name="Zhang D."/>
            <person name="Wang J.Y."/>
            <person name="Li Y.F."/>
            <person name="Zhong Z.M."/>
            <person name="Liu X."/>
            <person name="Yu X."/>
            <person name="Liu D.K."/>
            <person name="Tu X.D."/>
            <person name="Liu B."/>
            <person name="Hao Y."/>
            <person name="Liao X.Y."/>
            <person name="Jiang Y.T."/>
            <person name="Sun W.H."/>
            <person name="Chen J."/>
            <person name="Chen Y.Q."/>
            <person name="Ai Y."/>
            <person name="Zhai J.W."/>
            <person name="Wu S.S."/>
            <person name="Zhou Z."/>
            <person name="Hsiao Y.Y."/>
            <person name="Wu W.L."/>
            <person name="Chen Y.Y."/>
            <person name="Lin Y.F."/>
            <person name="Hsu J.L."/>
            <person name="Li C.Y."/>
            <person name="Wang Z.W."/>
            <person name="Zhao X."/>
            <person name="Zhong W.Y."/>
            <person name="Ma X.K."/>
            <person name="Ma L."/>
            <person name="Huang J."/>
            <person name="Chen G.Z."/>
            <person name="Huang M.Z."/>
            <person name="Huang L."/>
            <person name="Peng D.H."/>
            <person name="Luo Y.B."/>
            <person name="Zou S.Q."/>
            <person name="Chen S.P."/>
            <person name="Lan S."/>
            <person name="Tsai W.C."/>
            <person name="Van de Peer Y."/>
            <person name="Liu Z.J."/>
        </authorList>
    </citation>
    <scope>NUCLEOTIDE SEQUENCE [LARGE SCALE GENOMIC DNA]</scope>
    <source>
        <strain evidence="5">Lor287</strain>
    </source>
</reference>
<dbReference type="Pfam" id="PF14383">
    <property type="entry name" value="VARLMGL"/>
    <property type="match status" value="1"/>
</dbReference>
<dbReference type="AlphaFoldDB" id="A0AAP0AYS1"/>
<evidence type="ECO:0008006" key="7">
    <source>
        <dbReference type="Google" id="ProtNLM"/>
    </source>
</evidence>
<feature type="domain" description="DUF3741" evidence="2">
    <location>
        <begin position="194"/>
        <end position="238"/>
    </location>
</feature>
<feature type="domain" description="DUF4378" evidence="3">
    <location>
        <begin position="823"/>
        <end position="889"/>
    </location>
</feature>
<feature type="compositionally biased region" description="Basic residues" evidence="1">
    <location>
        <begin position="293"/>
        <end position="303"/>
    </location>
</feature>
<dbReference type="PANTHER" id="PTHR46836">
    <property type="entry name" value="AFADIN"/>
    <property type="match status" value="1"/>
</dbReference>
<feature type="region of interest" description="Disordered" evidence="1">
    <location>
        <begin position="733"/>
        <end position="753"/>
    </location>
</feature>
<evidence type="ECO:0000313" key="6">
    <source>
        <dbReference type="Proteomes" id="UP001418222"/>
    </source>
</evidence>
<accession>A0AAP0AYS1</accession>
<dbReference type="InterPro" id="IPR022212">
    <property type="entry name" value="DUF3741"/>
</dbReference>